<organism evidence="1 2">
    <name type="scientific">Mariprofundus aestuarium</name>
    <dbReference type="NCBI Taxonomy" id="1921086"/>
    <lineage>
        <taxon>Bacteria</taxon>
        <taxon>Pseudomonadati</taxon>
        <taxon>Pseudomonadota</taxon>
        <taxon>Candidatius Mariprofundia</taxon>
        <taxon>Mariprofundales</taxon>
        <taxon>Mariprofundaceae</taxon>
        <taxon>Mariprofundus</taxon>
    </lineage>
</organism>
<evidence type="ECO:0000313" key="1">
    <source>
        <dbReference type="EMBL" id="ATX79752.1"/>
    </source>
</evidence>
<dbReference type="RefSeq" id="WP_157819267.1">
    <property type="nucleotide sequence ID" value="NZ_CP018799.1"/>
</dbReference>
<accession>A0A2K8KYB8</accession>
<proteinExistence type="predicted"/>
<dbReference type="EMBL" id="CP018799">
    <property type="protein sequence ID" value="ATX79752.1"/>
    <property type="molecule type" value="Genomic_DNA"/>
</dbReference>
<evidence type="ECO:0000313" key="2">
    <source>
        <dbReference type="Proteomes" id="UP000231701"/>
    </source>
</evidence>
<dbReference type="AlphaFoldDB" id="A0A2K8KYB8"/>
<dbReference type="Proteomes" id="UP000231701">
    <property type="component" value="Chromosome"/>
</dbReference>
<sequence>MPVAIEQMETFTAVDQLAACLNQYVLDHIISGSIRQYLRKISNPAGEGIK</sequence>
<gene>
    <name evidence="1" type="ORF">Ga0123461_1335</name>
</gene>
<name>A0A2K8KYB8_MARES</name>
<reference evidence="1 2" key="1">
    <citation type="submission" date="2016-12" db="EMBL/GenBank/DDBJ databases">
        <title>Isolation and genomic insights into novel planktonic Zetaproteobacteria from stratified waters of the Chesapeake Bay.</title>
        <authorList>
            <person name="McAllister S.M."/>
            <person name="Kato S."/>
            <person name="Chan C.S."/>
            <person name="Chiu B.K."/>
            <person name="Field E.K."/>
        </authorList>
    </citation>
    <scope>NUCLEOTIDE SEQUENCE [LARGE SCALE GENOMIC DNA]</scope>
    <source>
        <strain evidence="1 2">CP-5</strain>
    </source>
</reference>
<keyword evidence="2" id="KW-1185">Reference proteome</keyword>
<protein>
    <submittedName>
        <fullName evidence="1">Uncharacterized protein</fullName>
    </submittedName>
</protein>
<dbReference type="KEGG" id="maes:Ga0123461_1335"/>